<dbReference type="SMART" id="SM00054">
    <property type="entry name" value="EFh"/>
    <property type="match status" value="1"/>
</dbReference>
<dbReference type="Gene3D" id="1.10.238.10">
    <property type="entry name" value="EF-hand"/>
    <property type="match status" value="1"/>
</dbReference>
<feature type="domain" description="EF-hand" evidence="2">
    <location>
        <begin position="140"/>
        <end position="175"/>
    </location>
</feature>
<dbReference type="PROSITE" id="PS00018">
    <property type="entry name" value="EF_HAND_1"/>
    <property type="match status" value="1"/>
</dbReference>
<dbReference type="RefSeq" id="XP_005778445.1">
    <property type="nucleotide sequence ID" value="XM_005778388.1"/>
</dbReference>
<evidence type="ECO:0000313" key="4">
    <source>
        <dbReference type="Proteomes" id="UP000013827"/>
    </source>
</evidence>
<dbReference type="InterPro" id="IPR002048">
    <property type="entry name" value="EF_hand_dom"/>
</dbReference>
<organism evidence="3 4">
    <name type="scientific">Emiliania huxleyi (strain CCMP1516)</name>
    <dbReference type="NCBI Taxonomy" id="280463"/>
    <lineage>
        <taxon>Eukaryota</taxon>
        <taxon>Haptista</taxon>
        <taxon>Haptophyta</taxon>
        <taxon>Prymnesiophyceae</taxon>
        <taxon>Isochrysidales</taxon>
        <taxon>Noelaerhabdaceae</taxon>
        <taxon>Emiliania</taxon>
    </lineage>
</organism>
<sequence>MSLLWSRSSRGIRWSVATAQRAREIALAGSDMLMRARVAGRSPDVIRNVGACCVRLELLGTKLQPGGWTVGLRAPQARNDGFVAAIGGAPGDHRRGILDALVMARHCEGGDQVTFLGEDALERWLPLGAVVEISPIWQETDFFDLHRQFRAIDTDGSGEIDAAEVGQLLRRVLGEEPSEEQVAEARLSARLHELSERAAERLRVLHAGEPWKGALTAAEGSFAALVGGTGLEDGCGEASEGAAGRGGDG</sequence>
<dbReference type="GeneID" id="17271615"/>
<dbReference type="AlphaFoldDB" id="A0A0D3JR81"/>
<dbReference type="Pfam" id="PF13405">
    <property type="entry name" value="EF-hand_6"/>
    <property type="match status" value="1"/>
</dbReference>
<dbReference type="InterPro" id="IPR018247">
    <property type="entry name" value="EF_Hand_1_Ca_BS"/>
</dbReference>
<evidence type="ECO:0000259" key="2">
    <source>
        <dbReference type="PROSITE" id="PS50222"/>
    </source>
</evidence>
<name>A0A0D3JR81_EMIH1</name>
<accession>A0A0D3JR81</accession>
<protein>
    <recommendedName>
        <fullName evidence="2">EF-hand domain-containing protein</fullName>
    </recommendedName>
</protein>
<dbReference type="GO" id="GO:0005509">
    <property type="term" value="F:calcium ion binding"/>
    <property type="evidence" value="ECO:0007669"/>
    <property type="project" value="InterPro"/>
</dbReference>
<dbReference type="InterPro" id="IPR011992">
    <property type="entry name" value="EF-hand-dom_pair"/>
</dbReference>
<dbReference type="HOGENOM" id="CLU_1117460_0_0_1"/>
<reference evidence="3" key="2">
    <citation type="submission" date="2024-10" db="UniProtKB">
        <authorList>
            <consortium name="EnsemblProtists"/>
        </authorList>
    </citation>
    <scope>IDENTIFICATION</scope>
</reference>
<evidence type="ECO:0000313" key="3">
    <source>
        <dbReference type="EnsemblProtists" id="EOD26016"/>
    </source>
</evidence>
<dbReference type="PaxDb" id="2903-EOD26016"/>
<reference evidence="4" key="1">
    <citation type="journal article" date="2013" name="Nature">
        <title>Pan genome of the phytoplankton Emiliania underpins its global distribution.</title>
        <authorList>
            <person name="Read B.A."/>
            <person name="Kegel J."/>
            <person name="Klute M.J."/>
            <person name="Kuo A."/>
            <person name="Lefebvre S.C."/>
            <person name="Maumus F."/>
            <person name="Mayer C."/>
            <person name="Miller J."/>
            <person name="Monier A."/>
            <person name="Salamov A."/>
            <person name="Young J."/>
            <person name="Aguilar M."/>
            <person name="Claverie J.M."/>
            <person name="Frickenhaus S."/>
            <person name="Gonzalez K."/>
            <person name="Herman E.K."/>
            <person name="Lin Y.C."/>
            <person name="Napier J."/>
            <person name="Ogata H."/>
            <person name="Sarno A.F."/>
            <person name="Shmutz J."/>
            <person name="Schroeder D."/>
            <person name="de Vargas C."/>
            <person name="Verret F."/>
            <person name="von Dassow P."/>
            <person name="Valentin K."/>
            <person name="Van de Peer Y."/>
            <person name="Wheeler G."/>
            <person name="Dacks J.B."/>
            <person name="Delwiche C.F."/>
            <person name="Dyhrman S.T."/>
            <person name="Glockner G."/>
            <person name="John U."/>
            <person name="Richards T."/>
            <person name="Worden A.Z."/>
            <person name="Zhang X."/>
            <person name="Grigoriev I.V."/>
            <person name="Allen A.E."/>
            <person name="Bidle K."/>
            <person name="Borodovsky M."/>
            <person name="Bowler C."/>
            <person name="Brownlee C."/>
            <person name="Cock J.M."/>
            <person name="Elias M."/>
            <person name="Gladyshev V.N."/>
            <person name="Groth M."/>
            <person name="Guda C."/>
            <person name="Hadaegh A."/>
            <person name="Iglesias-Rodriguez M.D."/>
            <person name="Jenkins J."/>
            <person name="Jones B.M."/>
            <person name="Lawson T."/>
            <person name="Leese F."/>
            <person name="Lindquist E."/>
            <person name="Lobanov A."/>
            <person name="Lomsadze A."/>
            <person name="Malik S.B."/>
            <person name="Marsh M.E."/>
            <person name="Mackinder L."/>
            <person name="Mock T."/>
            <person name="Mueller-Roeber B."/>
            <person name="Pagarete A."/>
            <person name="Parker M."/>
            <person name="Probert I."/>
            <person name="Quesneville H."/>
            <person name="Raines C."/>
            <person name="Rensing S.A."/>
            <person name="Riano-Pachon D.M."/>
            <person name="Richier S."/>
            <person name="Rokitta S."/>
            <person name="Shiraiwa Y."/>
            <person name="Soanes D.M."/>
            <person name="van der Giezen M."/>
            <person name="Wahlund T.M."/>
            <person name="Williams B."/>
            <person name="Wilson W."/>
            <person name="Wolfe G."/>
            <person name="Wurch L.L."/>
        </authorList>
    </citation>
    <scope>NUCLEOTIDE SEQUENCE</scope>
</reference>
<dbReference type="PROSITE" id="PS50222">
    <property type="entry name" value="EF_HAND_2"/>
    <property type="match status" value="1"/>
</dbReference>
<dbReference type="KEGG" id="ehx:EMIHUDRAFT_115248"/>
<evidence type="ECO:0000256" key="1">
    <source>
        <dbReference type="ARBA" id="ARBA00022837"/>
    </source>
</evidence>
<keyword evidence="1" id="KW-0106">Calcium</keyword>
<dbReference type="SUPFAM" id="SSF47473">
    <property type="entry name" value="EF-hand"/>
    <property type="match status" value="1"/>
</dbReference>
<dbReference type="CDD" id="cd00051">
    <property type="entry name" value="EFh"/>
    <property type="match status" value="1"/>
</dbReference>
<dbReference type="EnsemblProtists" id="EOD26016">
    <property type="protein sequence ID" value="EOD26016"/>
    <property type="gene ID" value="EMIHUDRAFT_115248"/>
</dbReference>
<dbReference type="Proteomes" id="UP000013827">
    <property type="component" value="Unassembled WGS sequence"/>
</dbReference>
<proteinExistence type="predicted"/>
<keyword evidence="4" id="KW-1185">Reference proteome</keyword>